<dbReference type="Gene3D" id="3.30.70.330">
    <property type="match status" value="2"/>
</dbReference>
<accession>A0A8J4YAA5</accession>
<dbReference type="InterPro" id="IPR034980">
    <property type="entry name" value="Fusilli_RRM2"/>
</dbReference>
<feature type="domain" description="RRM" evidence="5">
    <location>
        <begin position="62"/>
        <end position="145"/>
    </location>
</feature>
<reference evidence="6" key="1">
    <citation type="submission" date="2020-07" db="EMBL/GenBank/DDBJ databases">
        <title>The High-quality genome of the commercially important snow crab, Chionoecetes opilio.</title>
        <authorList>
            <person name="Jeong J.-H."/>
            <person name="Ryu S."/>
        </authorList>
    </citation>
    <scope>NUCLEOTIDE SEQUENCE</scope>
    <source>
        <strain evidence="6">MADBK_172401_WGS</strain>
        <tissue evidence="6">Digestive gland</tissue>
    </source>
</reference>
<proteinExistence type="predicted"/>
<evidence type="ECO:0000256" key="4">
    <source>
        <dbReference type="SAM" id="MobiDB-lite"/>
    </source>
</evidence>
<dbReference type="SUPFAM" id="SSF54928">
    <property type="entry name" value="RNA-binding domain, RBD"/>
    <property type="match status" value="1"/>
</dbReference>
<dbReference type="Proteomes" id="UP000770661">
    <property type="component" value="Unassembled WGS sequence"/>
</dbReference>
<dbReference type="CDD" id="cd12741">
    <property type="entry name" value="RRM2_Fusilli"/>
    <property type="match status" value="1"/>
</dbReference>
<evidence type="ECO:0000256" key="1">
    <source>
        <dbReference type="ARBA" id="ARBA00022737"/>
    </source>
</evidence>
<gene>
    <name evidence="6" type="primary">fus_1</name>
    <name evidence="6" type="ORF">GWK47_053874</name>
</gene>
<organism evidence="6 7">
    <name type="scientific">Chionoecetes opilio</name>
    <name type="common">Atlantic snow crab</name>
    <name type="synonym">Cancer opilio</name>
    <dbReference type="NCBI Taxonomy" id="41210"/>
    <lineage>
        <taxon>Eukaryota</taxon>
        <taxon>Metazoa</taxon>
        <taxon>Ecdysozoa</taxon>
        <taxon>Arthropoda</taxon>
        <taxon>Crustacea</taxon>
        <taxon>Multicrustacea</taxon>
        <taxon>Malacostraca</taxon>
        <taxon>Eumalacostraca</taxon>
        <taxon>Eucarida</taxon>
        <taxon>Decapoda</taxon>
        <taxon>Pleocyemata</taxon>
        <taxon>Brachyura</taxon>
        <taxon>Eubrachyura</taxon>
        <taxon>Majoidea</taxon>
        <taxon>Majidae</taxon>
        <taxon>Chionoecetes</taxon>
    </lineage>
</organism>
<dbReference type="InterPro" id="IPR000504">
    <property type="entry name" value="RRM_dom"/>
</dbReference>
<dbReference type="InterPro" id="IPR012677">
    <property type="entry name" value="Nucleotide-bd_a/b_plait_sf"/>
</dbReference>
<dbReference type="InterPro" id="IPR050666">
    <property type="entry name" value="ESRP"/>
</dbReference>
<evidence type="ECO:0000259" key="5">
    <source>
        <dbReference type="PROSITE" id="PS50102"/>
    </source>
</evidence>
<evidence type="ECO:0000256" key="2">
    <source>
        <dbReference type="ARBA" id="ARBA00022884"/>
    </source>
</evidence>
<dbReference type="SMART" id="SM00360">
    <property type="entry name" value="RRM"/>
    <property type="match status" value="2"/>
</dbReference>
<evidence type="ECO:0000313" key="7">
    <source>
        <dbReference type="Proteomes" id="UP000770661"/>
    </source>
</evidence>
<keyword evidence="1" id="KW-0677">Repeat</keyword>
<dbReference type="InterPro" id="IPR035979">
    <property type="entry name" value="RBD_domain_sf"/>
</dbReference>
<dbReference type="AlphaFoldDB" id="A0A8J4YAA5"/>
<evidence type="ECO:0000256" key="3">
    <source>
        <dbReference type="PROSITE-ProRule" id="PRU00176"/>
    </source>
</evidence>
<keyword evidence="2 3" id="KW-0694">RNA-binding</keyword>
<dbReference type="EMBL" id="JACEEZ010017205">
    <property type="protein sequence ID" value="KAG0717725.1"/>
    <property type="molecule type" value="Genomic_DNA"/>
</dbReference>
<dbReference type="PROSITE" id="PS50102">
    <property type="entry name" value="RRM"/>
    <property type="match status" value="1"/>
</dbReference>
<feature type="compositionally biased region" description="Basic and acidic residues" evidence="4">
    <location>
        <begin position="1"/>
        <end position="10"/>
    </location>
</feature>
<comment type="caution">
    <text evidence="6">The sequence shown here is derived from an EMBL/GenBank/DDBJ whole genome shotgun (WGS) entry which is preliminary data.</text>
</comment>
<protein>
    <submittedName>
        <fullName evidence="6">RNA-binding protein fusilli</fullName>
    </submittedName>
</protein>
<dbReference type="GO" id="GO:0003723">
    <property type="term" value="F:RNA binding"/>
    <property type="evidence" value="ECO:0007669"/>
    <property type="project" value="UniProtKB-UniRule"/>
</dbReference>
<keyword evidence="7" id="KW-1185">Reference proteome</keyword>
<evidence type="ECO:0000313" key="6">
    <source>
        <dbReference type="EMBL" id="KAG0717725.1"/>
    </source>
</evidence>
<sequence length="397" mass="44068">MSEKNQRESGRGQPLPPIHPETMSMNIHLNMQHAAMQQTMRVMNMIRSNNEAQTFLSRGGQVIIRMRGLPYDCTPKQVVEFFESGENGCQILDSEDGVLFVRKPDGRATGDAFVLFGSEEDSTKALGKHREIIGSRYIELFRSTTAEVQQVLNRSMDPRTYEQQQPLIAQLPQVPLLPQQIITSGTRKDCIRLRGLPFEAQVEHILEFLGELAKSIVYQGVHMVYNAHGQPSGEAFIQMDSEQSAYLASQQRHHRYMVFGKKQRYIEVFQCSGEDMNMVLTGGLPAQRPIVSPGGSVLAPPFGAFPLGPAPPVLNPVGAVTTRLPAYPGMAYPTMFYWPYPSPPVSPSSPYYGSPPHMATPATSPHHTIVNTGYSVKGVKPILSSPSRGFEPWTSRL</sequence>
<name>A0A8J4YAA5_CHIOP</name>
<dbReference type="CDD" id="cd12743">
    <property type="entry name" value="RRM3_Fusilli"/>
    <property type="match status" value="1"/>
</dbReference>
<dbReference type="PANTHER" id="PTHR13976">
    <property type="entry name" value="HETEROGENEOUS NUCLEAR RIBONUCLEOPROTEIN-RELATED"/>
    <property type="match status" value="1"/>
</dbReference>
<dbReference type="OrthoDB" id="431068at2759"/>
<feature type="region of interest" description="Disordered" evidence="4">
    <location>
        <begin position="1"/>
        <end position="22"/>
    </location>
</feature>